<evidence type="ECO:0000313" key="1">
    <source>
        <dbReference type="EMBL" id="OHB02243.1"/>
    </source>
</evidence>
<dbReference type="AlphaFoldDB" id="A0A1G2TYJ5"/>
<reference evidence="1 2" key="1">
    <citation type="journal article" date="2016" name="Nat. Commun.">
        <title>Thousands of microbial genomes shed light on interconnected biogeochemical processes in an aquifer system.</title>
        <authorList>
            <person name="Anantharaman K."/>
            <person name="Brown C.T."/>
            <person name="Hug L.A."/>
            <person name="Sharon I."/>
            <person name="Castelle C.J."/>
            <person name="Probst A.J."/>
            <person name="Thomas B.C."/>
            <person name="Singh A."/>
            <person name="Wilkins M.J."/>
            <person name="Karaoz U."/>
            <person name="Brodie E.L."/>
            <person name="Williams K.H."/>
            <person name="Hubbard S.S."/>
            <person name="Banfield J.F."/>
        </authorList>
    </citation>
    <scope>NUCLEOTIDE SEQUENCE [LARGE SCALE GENOMIC DNA]</scope>
</reference>
<name>A0A1G2TYJ5_9BACT</name>
<organism evidence="1 2">
    <name type="scientific">Candidatus Zambryskibacteria bacterium RIFCSPLOWO2_01_FULL_39_39</name>
    <dbReference type="NCBI Taxonomy" id="1802758"/>
    <lineage>
        <taxon>Bacteria</taxon>
        <taxon>Candidatus Zambryskiibacteriota</taxon>
    </lineage>
</organism>
<protein>
    <submittedName>
        <fullName evidence="1">Uncharacterized protein</fullName>
    </submittedName>
</protein>
<evidence type="ECO:0000313" key="2">
    <source>
        <dbReference type="Proteomes" id="UP000177707"/>
    </source>
</evidence>
<gene>
    <name evidence="1" type="ORF">A3A96_02180</name>
</gene>
<sequence length="77" mass="8896">MKKFFFGIKECFAYVADDYHLYCVNKEIESLNFELDQAVGLRKQIISIELGLATEACKEILGRIKARDARHEKVATR</sequence>
<dbReference type="STRING" id="1802758.A3A96_02180"/>
<accession>A0A1G2TYJ5</accession>
<comment type="caution">
    <text evidence="1">The sequence shown here is derived from an EMBL/GenBank/DDBJ whole genome shotgun (WGS) entry which is preliminary data.</text>
</comment>
<proteinExistence type="predicted"/>
<dbReference type="Proteomes" id="UP000177707">
    <property type="component" value="Unassembled WGS sequence"/>
</dbReference>
<dbReference type="EMBL" id="MHWB01000005">
    <property type="protein sequence ID" value="OHB02243.1"/>
    <property type="molecule type" value="Genomic_DNA"/>
</dbReference>